<dbReference type="InterPro" id="IPR050194">
    <property type="entry name" value="Glycosyltransferase_grp1"/>
</dbReference>
<evidence type="ECO:0000256" key="2">
    <source>
        <dbReference type="ARBA" id="ARBA00022679"/>
    </source>
</evidence>
<dbReference type="InterPro" id="IPR001296">
    <property type="entry name" value="Glyco_trans_1"/>
</dbReference>
<dbReference type="PANTHER" id="PTHR45947:SF3">
    <property type="entry name" value="SULFOQUINOVOSYL TRANSFERASE SQD2"/>
    <property type="match status" value="1"/>
</dbReference>
<dbReference type="Pfam" id="PF00534">
    <property type="entry name" value="Glycos_transf_1"/>
    <property type="match status" value="1"/>
</dbReference>
<dbReference type="PANTHER" id="PTHR45947">
    <property type="entry name" value="SULFOQUINOVOSYL TRANSFERASE SQD2"/>
    <property type="match status" value="1"/>
</dbReference>
<evidence type="ECO:0000256" key="1">
    <source>
        <dbReference type="ARBA" id="ARBA00022676"/>
    </source>
</evidence>
<dbReference type="EMBL" id="VLKE01000001">
    <property type="protein sequence ID" value="TWH68687.1"/>
    <property type="molecule type" value="Genomic_DNA"/>
</dbReference>
<proteinExistence type="predicted"/>
<keyword evidence="2 5" id="KW-0808">Transferase</keyword>
<comment type="caution">
    <text evidence="5">The sequence shown here is derived from an EMBL/GenBank/DDBJ whole genome shotgun (WGS) entry which is preliminary data.</text>
</comment>
<evidence type="ECO:0000259" key="4">
    <source>
        <dbReference type="Pfam" id="PF13439"/>
    </source>
</evidence>
<dbReference type="CDD" id="cd03801">
    <property type="entry name" value="GT4_PimA-like"/>
    <property type="match status" value="1"/>
</dbReference>
<dbReference type="InterPro" id="IPR028098">
    <property type="entry name" value="Glyco_trans_4-like_N"/>
</dbReference>
<feature type="domain" description="Glycosyl transferase family 1" evidence="3">
    <location>
        <begin position="208"/>
        <end position="365"/>
    </location>
</feature>
<evidence type="ECO:0000259" key="3">
    <source>
        <dbReference type="Pfam" id="PF00534"/>
    </source>
</evidence>
<dbReference type="GO" id="GO:1901137">
    <property type="term" value="P:carbohydrate derivative biosynthetic process"/>
    <property type="evidence" value="ECO:0007669"/>
    <property type="project" value="UniProtKB-ARBA"/>
</dbReference>
<accession>A0A562ICH1</accession>
<evidence type="ECO:0000313" key="5">
    <source>
        <dbReference type="EMBL" id="TWH68687.1"/>
    </source>
</evidence>
<evidence type="ECO:0000313" key="6">
    <source>
        <dbReference type="Proteomes" id="UP000319825"/>
    </source>
</evidence>
<name>A0A562ICH1_MICOL</name>
<protein>
    <submittedName>
        <fullName evidence="5">Glycosyltransferase involved in cell wall biosynthesis</fullName>
    </submittedName>
</protein>
<dbReference type="GO" id="GO:0016758">
    <property type="term" value="F:hexosyltransferase activity"/>
    <property type="evidence" value="ECO:0007669"/>
    <property type="project" value="TreeGrafter"/>
</dbReference>
<feature type="domain" description="Glycosyltransferase subfamily 4-like N-terminal" evidence="4">
    <location>
        <begin position="18"/>
        <end position="195"/>
    </location>
</feature>
<dbReference type="Proteomes" id="UP000319825">
    <property type="component" value="Unassembled WGS sequence"/>
</dbReference>
<dbReference type="Pfam" id="PF13439">
    <property type="entry name" value="Glyco_transf_4"/>
    <property type="match status" value="1"/>
</dbReference>
<keyword evidence="6" id="KW-1185">Reference proteome</keyword>
<keyword evidence="1" id="KW-0328">Glycosyltransferase</keyword>
<dbReference type="Gene3D" id="3.40.50.2000">
    <property type="entry name" value="Glycogen Phosphorylase B"/>
    <property type="match status" value="2"/>
</dbReference>
<organism evidence="5 6">
    <name type="scientific">Micromonospora olivasterospora</name>
    <dbReference type="NCBI Taxonomy" id="1880"/>
    <lineage>
        <taxon>Bacteria</taxon>
        <taxon>Bacillati</taxon>
        <taxon>Actinomycetota</taxon>
        <taxon>Actinomycetes</taxon>
        <taxon>Micromonosporales</taxon>
        <taxon>Micromonosporaceae</taxon>
        <taxon>Micromonospora</taxon>
    </lineage>
</organism>
<reference evidence="5 6" key="1">
    <citation type="submission" date="2019-07" db="EMBL/GenBank/DDBJ databases">
        <title>R&amp;d 2014.</title>
        <authorList>
            <person name="Klenk H.-P."/>
        </authorList>
    </citation>
    <scope>NUCLEOTIDE SEQUENCE [LARGE SCALE GENOMIC DNA]</scope>
    <source>
        <strain evidence="5 6">DSM 43868</strain>
    </source>
</reference>
<dbReference type="AlphaFoldDB" id="A0A562ICH1"/>
<dbReference type="SUPFAM" id="SSF53756">
    <property type="entry name" value="UDP-Glycosyltransferase/glycogen phosphorylase"/>
    <property type="match status" value="1"/>
</dbReference>
<sequence>MIESILIYSRSTPHHHTGGMETLAWRLATEWGTAVPEVRIVTTAIPGRPEPFTEDGVAVTPLPGTRPGRYSRAWWEASREHWRSLTDAPSVVFSVSAGAYSAVRDRARHPQVPFVLQVHGTSAMELGSKLRARTARSLAGAPKNAIGLVRDLARYRDFDRLVAVGENVVDSLAASPQNWSATPDKVHLIPNGVRAEDHAFDATARGRVRRALGIDEDTVVAGCVGRLHVQKRVDRAMHAAAVIRDRGLGDRFRFVVVGDGPDEGRLRGLARRLQIEDLVVFTGRVDAGDVRDYYSAADVSLLTTGRLEGLPMAVLEALACGLPCVVTAGSIRSEALNRVLHEVDPTDAGALADVVQKVAQERAPRTNLLPPSFLLDQCARDYLTDFAHLIALSRS</sequence>
<gene>
    <name evidence="5" type="ORF">JD77_03684</name>
</gene>